<accession>A0A7J7JAU7</accession>
<reference evidence="3" key="1">
    <citation type="submission" date="2020-06" db="EMBL/GenBank/DDBJ databases">
        <title>Draft genome of Bugula neritina, a colonial animal packing powerful symbionts and potential medicines.</title>
        <authorList>
            <person name="Rayko M."/>
        </authorList>
    </citation>
    <scope>NUCLEOTIDE SEQUENCE [LARGE SCALE GENOMIC DNA]</scope>
    <source>
        <strain evidence="3">Kwan_BN1</strain>
    </source>
</reference>
<gene>
    <name evidence="3" type="ORF">EB796_019192</name>
</gene>
<comment type="caution">
    <text evidence="3">The sequence shown here is derived from an EMBL/GenBank/DDBJ whole genome shotgun (WGS) entry which is preliminary data.</text>
</comment>
<dbReference type="InterPro" id="IPR001791">
    <property type="entry name" value="Laminin_G"/>
</dbReference>
<dbReference type="SUPFAM" id="SSF49899">
    <property type="entry name" value="Concanavalin A-like lectins/glucanases"/>
    <property type="match status" value="1"/>
</dbReference>
<dbReference type="Gene3D" id="2.60.120.200">
    <property type="match status" value="1"/>
</dbReference>
<name>A0A7J7JAU7_BUGNE</name>
<proteinExistence type="predicted"/>
<evidence type="ECO:0000259" key="2">
    <source>
        <dbReference type="PROSITE" id="PS50025"/>
    </source>
</evidence>
<dbReference type="OrthoDB" id="26719at2759"/>
<evidence type="ECO:0000256" key="1">
    <source>
        <dbReference type="PROSITE-ProRule" id="PRU00122"/>
    </source>
</evidence>
<dbReference type="AlphaFoldDB" id="A0A7J7JAU7"/>
<evidence type="ECO:0000313" key="4">
    <source>
        <dbReference type="Proteomes" id="UP000593567"/>
    </source>
</evidence>
<dbReference type="Pfam" id="PF00054">
    <property type="entry name" value="Laminin_G_1"/>
    <property type="match status" value="1"/>
</dbReference>
<keyword evidence="4" id="KW-1185">Reference proteome</keyword>
<protein>
    <recommendedName>
        <fullName evidence="2">Laminin G domain-containing protein</fullName>
    </recommendedName>
</protein>
<dbReference type="EMBL" id="VXIV02002844">
    <property type="protein sequence ID" value="KAF6022498.1"/>
    <property type="molecule type" value="Genomic_DNA"/>
</dbReference>
<feature type="domain" description="Laminin G" evidence="2">
    <location>
        <begin position="1"/>
        <end position="90"/>
    </location>
</feature>
<dbReference type="PROSITE" id="PS50025">
    <property type="entry name" value="LAM_G_DOMAIN"/>
    <property type="match status" value="1"/>
</dbReference>
<dbReference type="Proteomes" id="UP000593567">
    <property type="component" value="Unassembled WGS sequence"/>
</dbReference>
<organism evidence="3 4">
    <name type="scientific">Bugula neritina</name>
    <name type="common">Brown bryozoan</name>
    <name type="synonym">Sertularia neritina</name>
    <dbReference type="NCBI Taxonomy" id="10212"/>
    <lineage>
        <taxon>Eukaryota</taxon>
        <taxon>Metazoa</taxon>
        <taxon>Spiralia</taxon>
        <taxon>Lophotrochozoa</taxon>
        <taxon>Bryozoa</taxon>
        <taxon>Gymnolaemata</taxon>
        <taxon>Cheilostomatida</taxon>
        <taxon>Flustrina</taxon>
        <taxon>Buguloidea</taxon>
        <taxon>Bugulidae</taxon>
        <taxon>Bugula</taxon>
    </lineage>
</organism>
<sequence length="94" mass="10438">MVDVVWMAALPYAAYVLWDTPEQHALSGSFDKLDLSTNLFIGGVPAKNSFSCYQLLGYTGFVGCIRLIKLNNKAIDLYYKRNSINIVSGLDISK</sequence>
<evidence type="ECO:0000313" key="3">
    <source>
        <dbReference type="EMBL" id="KAF6022498.1"/>
    </source>
</evidence>
<dbReference type="InterPro" id="IPR013320">
    <property type="entry name" value="ConA-like_dom_sf"/>
</dbReference>
<comment type="caution">
    <text evidence="1">Lacks conserved residue(s) required for the propagation of feature annotation.</text>
</comment>